<gene>
    <name evidence="2" type="ORF">PV02_05785</name>
</gene>
<keyword evidence="3" id="KW-1185">Reference proteome</keyword>
<reference evidence="2 3" key="1">
    <citation type="journal article" date="2011" name="Appl. Environ. Microbiol.">
        <title>Methanogenic archaea isolated from Taiwan's Chelungpu fault.</title>
        <authorList>
            <person name="Wu S.Y."/>
            <person name="Lai M.C."/>
        </authorList>
    </citation>
    <scope>NUCLEOTIDE SEQUENCE [LARGE SCALE GENOMIC DNA]</scope>
    <source>
        <strain evidence="2 3">St545Mb</strain>
    </source>
</reference>
<sequence>MAELTAFDLSVIVSGTIFAGLMLWVWGKRGITLRKKGQITVFLLTGLAGVIYASFAFALISMDNASYYSEGRNLQKMDYNQVMANARQAGYVVDGPNFIDSELHDAEGVWSPDVSQVRSYLGNNFWVRSMNYYFSEGVFMELRFENGTTQLTFYDEARQDTELEGTGTDHMPDDGTIRARLRAVFRISDAEAQTHVLRLKGSIGNESSYTEVITKEPDFNSAYDDMKTISDRFAFTATTGTGLTRQIFYQDNRPVGSITYVVQNSRIIHRENGNDYIVRIDPKGGVNLEVRLSIGTEIPEEDYRNTFRKMFSDLGLDPEEVADFEFEYASLIW</sequence>
<proteinExistence type="predicted"/>
<keyword evidence="1" id="KW-1133">Transmembrane helix</keyword>
<keyword evidence="1" id="KW-0812">Transmembrane</keyword>
<feature type="transmembrane region" description="Helical" evidence="1">
    <location>
        <begin position="39"/>
        <end position="60"/>
    </location>
</feature>
<dbReference type="AlphaFoldDB" id="A0AAE3HAP1"/>
<protein>
    <submittedName>
        <fullName evidence="2">Uncharacterized protein</fullName>
    </submittedName>
</protein>
<comment type="caution">
    <text evidence="2">The sequence shown here is derived from an EMBL/GenBank/DDBJ whole genome shotgun (WGS) entry which is preliminary data.</text>
</comment>
<dbReference type="Proteomes" id="UP001206983">
    <property type="component" value="Unassembled WGS sequence"/>
</dbReference>
<dbReference type="RefSeq" id="WP_256622443.1">
    <property type="nucleotide sequence ID" value="NZ_JTEO01000004.1"/>
</dbReference>
<dbReference type="EMBL" id="JTEO01000004">
    <property type="protein sequence ID" value="MCQ6962634.1"/>
    <property type="molecule type" value="Genomic_DNA"/>
</dbReference>
<feature type="transmembrane region" description="Helical" evidence="1">
    <location>
        <begin position="6"/>
        <end position="27"/>
    </location>
</feature>
<evidence type="ECO:0000313" key="3">
    <source>
        <dbReference type="Proteomes" id="UP001206983"/>
    </source>
</evidence>
<organism evidence="2 3">
    <name type="scientific">Methanolobus chelungpuianus</name>
    <dbReference type="NCBI Taxonomy" id="502115"/>
    <lineage>
        <taxon>Archaea</taxon>
        <taxon>Methanobacteriati</taxon>
        <taxon>Methanobacteriota</taxon>
        <taxon>Stenosarchaea group</taxon>
        <taxon>Methanomicrobia</taxon>
        <taxon>Methanosarcinales</taxon>
        <taxon>Methanosarcinaceae</taxon>
        <taxon>Methanolobus</taxon>
    </lineage>
</organism>
<name>A0AAE3HAP1_9EURY</name>
<evidence type="ECO:0000256" key="1">
    <source>
        <dbReference type="SAM" id="Phobius"/>
    </source>
</evidence>
<accession>A0AAE3HAP1</accession>
<evidence type="ECO:0000313" key="2">
    <source>
        <dbReference type="EMBL" id="MCQ6962634.1"/>
    </source>
</evidence>
<keyword evidence="1" id="KW-0472">Membrane</keyword>